<feature type="non-terminal residue" evidence="1">
    <location>
        <position position="38"/>
    </location>
</feature>
<comment type="caution">
    <text evidence="1">The sequence shown here is derived from an EMBL/GenBank/DDBJ whole genome shotgun (WGS) entry which is preliminary data.</text>
</comment>
<gene>
    <name evidence="1" type="ORF">S01H4_20416</name>
</gene>
<reference evidence="1" key="1">
    <citation type="journal article" date="2014" name="Front. Microbiol.">
        <title>High frequency of phylogenetically diverse reductive dehalogenase-homologous genes in deep subseafloor sedimentary metagenomes.</title>
        <authorList>
            <person name="Kawai M."/>
            <person name="Futagami T."/>
            <person name="Toyoda A."/>
            <person name="Takaki Y."/>
            <person name="Nishi S."/>
            <person name="Hori S."/>
            <person name="Arai W."/>
            <person name="Tsubouchi T."/>
            <person name="Morono Y."/>
            <person name="Uchiyama I."/>
            <person name="Ito T."/>
            <person name="Fujiyama A."/>
            <person name="Inagaki F."/>
            <person name="Takami H."/>
        </authorList>
    </citation>
    <scope>NUCLEOTIDE SEQUENCE</scope>
    <source>
        <strain evidence="1">Expedition CK06-06</strain>
    </source>
</reference>
<name>X0ZUL5_9ZZZZ</name>
<sequence>MCMYRSEFNESEKKYRLITENSQDIVYTLDINLNNTYI</sequence>
<dbReference type="AlphaFoldDB" id="X0ZUL5"/>
<dbReference type="EMBL" id="BART01009178">
    <property type="protein sequence ID" value="GAG64188.1"/>
    <property type="molecule type" value="Genomic_DNA"/>
</dbReference>
<accession>X0ZUL5</accession>
<evidence type="ECO:0000313" key="1">
    <source>
        <dbReference type="EMBL" id="GAG64188.1"/>
    </source>
</evidence>
<protein>
    <submittedName>
        <fullName evidence="1">Uncharacterized protein</fullName>
    </submittedName>
</protein>
<organism evidence="1">
    <name type="scientific">marine sediment metagenome</name>
    <dbReference type="NCBI Taxonomy" id="412755"/>
    <lineage>
        <taxon>unclassified sequences</taxon>
        <taxon>metagenomes</taxon>
        <taxon>ecological metagenomes</taxon>
    </lineage>
</organism>
<proteinExistence type="predicted"/>